<name>A0A812LTB8_9DINO</name>
<gene>
    <name evidence="1" type="ORF">SNAT2548_LOCUS12497</name>
    <name evidence="2" type="ORF">SNAT2548_LOCUS14619</name>
</gene>
<dbReference type="EMBL" id="CAJNDS010001735">
    <property type="protein sequence ID" value="CAE7275525.1"/>
    <property type="molecule type" value="Genomic_DNA"/>
</dbReference>
<organism evidence="1 3">
    <name type="scientific">Symbiodinium natans</name>
    <dbReference type="NCBI Taxonomy" id="878477"/>
    <lineage>
        <taxon>Eukaryota</taxon>
        <taxon>Sar</taxon>
        <taxon>Alveolata</taxon>
        <taxon>Dinophyceae</taxon>
        <taxon>Suessiales</taxon>
        <taxon>Symbiodiniaceae</taxon>
        <taxon>Symbiodinium</taxon>
    </lineage>
</organism>
<keyword evidence="3" id="KW-1185">Reference proteome</keyword>
<sequence length="983" mass="111640">MDFLSLLESDTEVAVSDETALQQQESDKLVAVQNFPRTTSQGDFQRRAVFPSLKGRVGKGRHGLYAERALLACHMRSIKFARRVENFSESVAELLRDSHFIHESRVLQLRIDRSSKAVGIALQVMRPSQRGNRYKRKLAWHSFLEASYGRICRNSALAQHLDVARSTVKHMQVMTSSAFMNNQALFVAKLVSWCSEKPPSLCLKHFKWDETQLLCTMNADKSSQRVRSSWQVLVLRVRLVLAWEDGSSVVIRLVLPPVSLLATGAEHQYYSLFHHPAYKCINGLVGLLRQHAHENMDLAETDGASSNMRLLAHLVQQAKSNVAGRGGHPLLFTHCRCMNHAVQLNNASLLAIISPTLLNRIYGMTVFVRNLGYWMRIRQAVQVWVDRTLRFRTDVMASNPSEHVQPHAAICELIDYLRMWKKLDRHSSKVENYVPEPADDDSESAFDRKARAFLDMWNGDDVSGEPCHICSSESLPLAQRHCADRATAVRKCSDALLDLFLAALPSVPTPSKWTKLFSPLDFCLAGAVVHNWLEHVFQDAFGEMVFKEYDEDVDNVDPRLVETLSFHVVNGRRLQTSMSFLQNRHEKWALSLLTVAIEPNRVLTWYWLKCLGQSLSPGKRPPLYCLLDPRSSVLTSMLQHYSLLLSSETGAGRMRLLWSTWGYDTFARFCLCEPHLVREIRRVLLHASAWQYRRHFEYLHGDAFLVAVVGDEQACPEVLSSFLASWRRKRACCVTPGLARALKAREVTAEDLLSKHWKRIMHFYASTLQLSVADVEVKHAANRQNAESGFSTIAAKFINSDSYLIARQARQHTWPASAKEKVADIQVSAGDLTVKDKTRRRAKGKSALELYRAEWLRQQQFGGAVNPVTRAVWDQVRDAWRELPAEQKQIYEAMAQATKQDAKLQRAQHQVIAQPAISDSQDVRALHGQPFAPKLLNAMPLQRLLETRDLKALVSPYSGGEPARSKFQLAKHDYPVSEEIWKA</sequence>
<evidence type="ECO:0000313" key="1">
    <source>
        <dbReference type="EMBL" id="CAE7251724.1"/>
    </source>
</evidence>
<dbReference type="EMBL" id="CAJNDS010001205">
    <property type="protein sequence ID" value="CAE7251724.1"/>
    <property type="molecule type" value="Genomic_DNA"/>
</dbReference>
<dbReference type="AlphaFoldDB" id="A0A812LTB8"/>
<accession>A0A812LTB8</accession>
<comment type="caution">
    <text evidence="1">The sequence shown here is derived from an EMBL/GenBank/DDBJ whole genome shotgun (WGS) entry which is preliminary data.</text>
</comment>
<reference evidence="1" key="1">
    <citation type="submission" date="2021-02" db="EMBL/GenBank/DDBJ databases">
        <authorList>
            <person name="Dougan E. K."/>
            <person name="Rhodes N."/>
            <person name="Thang M."/>
            <person name="Chan C."/>
        </authorList>
    </citation>
    <scope>NUCLEOTIDE SEQUENCE</scope>
</reference>
<dbReference type="Proteomes" id="UP000604046">
    <property type="component" value="Unassembled WGS sequence"/>
</dbReference>
<dbReference type="OrthoDB" id="421031at2759"/>
<proteinExistence type="predicted"/>
<evidence type="ECO:0000313" key="2">
    <source>
        <dbReference type="EMBL" id="CAE7275525.1"/>
    </source>
</evidence>
<evidence type="ECO:0000313" key="3">
    <source>
        <dbReference type="Proteomes" id="UP000604046"/>
    </source>
</evidence>
<protein>
    <submittedName>
        <fullName evidence="1">Uncharacterized protein</fullName>
    </submittedName>
</protein>